<dbReference type="InterPro" id="IPR000152">
    <property type="entry name" value="EGF-type_Asp/Asn_hydroxyl_site"/>
</dbReference>
<evidence type="ECO:0000256" key="3">
    <source>
        <dbReference type="ARBA" id="ARBA00023157"/>
    </source>
</evidence>
<dbReference type="Gene3D" id="2.10.25.10">
    <property type="entry name" value="Laminin"/>
    <property type="match status" value="3"/>
</dbReference>
<protein>
    <recommendedName>
        <fullName evidence="5">EGF-like domain-containing protein</fullName>
    </recommendedName>
</protein>
<dbReference type="InterPro" id="IPR003609">
    <property type="entry name" value="Pan_app"/>
</dbReference>
<evidence type="ECO:0000256" key="2">
    <source>
        <dbReference type="ARBA" id="ARBA00022737"/>
    </source>
</evidence>
<dbReference type="Pfam" id="PF00024">
    <property type="entry name" value="PAN_1"/>
    <property type="match status" value="1"/>
</dbReference>
<feature type="domain" description="EGF-like" evidence="5">
    <location>
        <begin position="154"/>
        <end position="195"/>
    </location>
</feature>
<accession>A0ABN8PLK5</accession>
<dbReference type="PROSITE" id="PS50026">
    <property type="entry name" value="EGF_3"/>
    <property type="match status" value="3"/>
</dbReference>
<evidence type="ECO:0000256" key="4">
    <source>
        <dbReference type="PROSITE-ProRule" id="PRU00076"/>
    </source>
</evidence>
<organism evidence="6 7">
    <name type="scientific">Porites lobata</name>
    <dbReference type="NCBI Taxonomy" id="104759"/>
    <lineage>
        <taxon>Eukaryota</taxon>
        <taxon>Metazoa</taxon>
        <taxon>Cnidaria</taxon>
        <taxon>Anthozoa</taxon>
        <taxon>Hexacorallia</taxon>
        <taxon>Scleractinia</taxon>
        <taxon>Fungiina</taxon>
        <taxon>Poritidae</taxon>
        <taxon>Porites</taxon>
    </lineage>
</organism>
<comment type="caution">
    <text evidence="6">The sequence shown here is derived from an EMBL/GenBank/DDBJ whole genome shotgun (WGS) entry which is preliminary data.</text>
</comment>
<dbReference type="SMART" id="SM00179">
    <property type="entry name" value="EGF_CA"/>
    <property type="match status" value="3"/>
</dbReference>
<keyword evidence="3 4" id="KW-1015">Disulfide bond</keyword>
<reference evidence="6 7" key="1">
    <citation type="submission" date="2022-05" db="EMBL/GenBank/DDBJ databases">
        <authorList>
            <consortium name="Genoscope - CEA"/>
            <person name="William W."/>
        </authorList>
    </citation>
    <scope>NUCLEOTIDE SEQUENCE [LARGE SCALE GENOMIC DNA]</scope>
</reference>
<dbReference type="PANTHER" id="PTHR24034">
    <property type="entry name" value="EGF-LIKE DOMAIN-CONTAINING PROTEIN"/>
    <property type="match status" value="1"/>
</dbReference>
<feature type="disulfide bond" evidence="4">
    <location>
        <begin position="123"/>
        <end position="140"/>
    </location>
</feature>
<gene>
    <name evidence="6" type="ORF">PLOB_00045038</name>
</gene>
<dbReference type="CDD" id="cd00054">
    <property type="entry name" value="EGF_CA"/>
    <property type="match status" value="3"/>
</dbReference>
<proteinExistence type="predicted"/>
<evidence type="ECO:0000313" key="7">
    <source>
        <dbReference type="Proteomes" id="UP001159405"/>
    </source>
</evidence>
<dbReference type="InterPro" id="IPR001881">
    <property type="entry name" value="EGF-like_Ca-bd_dom"/>
</dbReference>
<keyword evidence="2" id="KW-0677">Repeat</keyword>
<dbReference type="Pfam" id="PF07645">
    <property type="entry name" value="EGF_CA"/>
    <property type="match status" value="2"/>
</dbReference>
<dbReference type="InterPro" id="IPR050751">
    <property type="entry name" value="ECM_structural_protein"/>
</dbReference>
<evidence type="ECO:0000256" key="1">
    <source>
        <dbReference type="ARBA" id="ARBA00022536"/>
    </source>
</evidence>
<name>A0ABN8PLK5_9CNID</name>
<dbReference type="Gene3D" id="2.60.120.260">
    <property type="entry name" value="Galactose-binding domain-like"/>
    <property type="match status" value="1"/>
</dbReference>
<dbReference type="Gene3D" id="3.50.4.10">
    <property type="entry name" value="Hepatocyte Growth Factor"/>
    <property type="match status" value="1"/>
</dbReference>
<dbReference type="PROSITE" id="PS01186">
    <property type="entry name" value="EGF_2"/>
    <property type="match status" value="3"/>
</dbReference>
<feature type="disulfide bond" evidence="4">
    <location>
        <begin position="142"/>
        <end position="151"/>
    </location>
</feature>
<sequence>LVSDNCRILAFPPPFFFINKRFVNHTIGTKIVVDIETCKLQCYYEHNCVSVNYHGNTKTCELNNATHRWHDNEFKNEDNYLYHGADLPFSSNQFYLNSYLFYDIYLINQQNIFVKSACDEIYCYNGGTCQSGFTAKRYRCLCPSGFKGKRCQKDINECKTEEHNCVADHMYCNNTKGSFACLCKPGYTREGLTCTDIDECIRGSHDCLHSLASCSNTHGSYSCACDNGYVGDGKTFCKDKEFDATFTCDNSMEMLADNTSLGDDNRVWQIPFTYKVPGDTRVISVIGRNNPDGSPYGILGSTSNGLLTNETWKCSSNFYPGWNSPDFDDHDWPLAKVVANHGDKPWGKRHGIAETAKWIWANNYEHTVYCRLKLQ</sequence>
<dbReference type="SUPFAM" id="SSF57414">
    <property type="entry name" value="Hairpin loop containing domain-like"/>
    <property type="match status" value="1"/>
</dbReference>
<dbReference type="SMART" id="SM00181">
    <property type="entry name" value="EGF"/>
    <property type="match status" value="3"/>
</dbReference>
<feature type="domain" description="EGF-like" evidence="5">
    <location>
        <begin position="114"/>
        <end position="152"/>
    </location>
</feature>
<keyword evidence="1 4" id="KW-0245">EGF-like domain</keyword>
<dbReference type="InterPro" id="IPR000742">
    <property type="entry name" value="EGF"/>
</dbReference>
<dbReference type="EMBL" id="CALNXK010000078">
    <property type="protein sequence ID" value="CAH3146387.1"/>
    <property type="molecule type" value="Genomic_DNA"/>
</dbReference>
<keyword evidence="7" id="KW-1185">Reference proteome</keyword>
<comment type="caution">
    <text evidence="4">Lacks conserved residue(s) required for the propagation of feature annotation.</text>
</comment>
<evidence type="ECO:0000259" key="5">
    <source>
        <dbReference type="PROSITE" id="PS50026"/>
    </source>
</evidence>
<dbReference type="PROSITE" id="PS01187">
    <property type="entry name" value="EGF_CA"/>
    <property type="match status" value="1"/>
</dbReference>
<evidence type="ECO:0000313" key="6">
    <source>
        <dbReference type="EMBL" id="CAH3146387.1"/>
    </source>
</evidence>
<feature type="domain" description="EGF-like" evidence="5">
    <location>
        <begin position="196"/>
        <end position="238"/>
    </location>
</feature>
<dbReference type="PANTHER" id="PTHR24034:SF89">
    <property type="entry name" value="COMPLEMENT COMPONENT C1Q RECEPTOR"/>
    <property type="match status" value="1"/>
</dbReference>
<dbReference type="PROSITE" id="PS00022">
    <property type="entry name" value="EGF_1"/>
    <property type="match status" value="1"/>
</dbReference>
<feature type="non-terminal residue" evidence="6">
    <location>
        <position position="1"/>
    </location>
</feature>
<dbReference type="Proteomes" id="UP001159405">
    <property type="component" value="Unassembled WGS sequence"/>
</dbReference>
<dbReference type="Pfam" id="PF00008">
    <property type="entry name" value="EGF"/>
    <property type="match status" value="1"/>
</dbReference>
<dbReference type="PROSITE" id="PS00010">
    <property type="entry name" value="ASX_HYDROXYL"/>
    <property type="match status" value="2"/>
</dbReference>
<dbReference type="InterPro" id="IPR049883">
    <property type="entry name" value="NOTCH1_EGF-like"/>
</dbReference>
<dbReference type="InterPro" id="IPR018097">
    <property type="entry name" value="EGF_Ca-bd_CS"/>
</dbReference>
<dbReference type="SUPFAM" id="SSF57184">
    <property type="entry name" value="Growth factor receptor domain"/>
    <property type="match status" value="1"/>
</dbReference>
<dbReference type="InterPro" id="IPR009030">
    <property type="entry name" value="Growth_fac_rcpt_cys_sf"/>
</dbReference>